<feature type="domain" description="Aminotransferase class I/classII large" evidence="4">
    <location>
        <begin position="20"/>
        <end position="115"/>
    </location>
</feature>
<dbReference type="SUPFAM" id="SSF53383">
    <property type="entry name" value="PLP-dependent transferases"/>
    <property type="match status" value="1"/>
</dbReference>
<protein>
    <submittedName>
        <fullName evidence="5">Aminotransferase</fullName>
    </submittedName>
</protein>
<evidence type="ECO:0000256" key="1">
    <source>
        <dbReference type="ARBA" id="ARBA00022576"/>
    </source>
</evidence>
<sequence length="117" mass="12535">MLRADLSLFPDYKPGKSDETKLKLSANEANFGPLPTALEAIRESALRANRYPISGSPVLRKALADRLGLSEEQVAVAPGASAVIQQAVLMTCAAGDEVLFPWRSFEAYPLYARVGGA</sequence>
<dbReference type="GO" id="GO:0008483">
    <property type="term" value="F:transaminase activity"/>
    <property type="evidence" value="ECO:0007669"/>
    <property type="project" value="UniProtKB-KW"/>
</dbReference>
<dbReference type="Pfam" id="PF00155">
    <property type="entry name" value="Aminotran_1_2"/>
    <property type="match status" value="1"/>
</dbReference>
<dbReference type="Gene3D" id="3.90.1150.10">
    <property type="entry name" value="Aspartate Aminotransferase, domain 1"/>
    <property type="match status" value="1"/>
</dbReference>
<evidence type="ECO:0000256" key="3">
    <source>
        <dbReference type="ARBA" id="ARBA00022898"/>
    </source>
</evidence>
<accession>A0A2W5CSD1</accession>
<dbReference type="InterPro" id="IPR015424">
    <property type="entry name" value="PyrdxlP-dep_Trfase"/>
</dbReference>
<dbReference type="PANTHER" id="PTHR43643:SF3">
    <property type="entry name" value="HISTIDINOL-PHOSPHATE AMINOTRANSFERASE"/>
    <property type="match status" value="1"/>
</dbReference>
<gene>
    <name evidence="5" type="ORF">DI609_11910</name>
</gene>
<evidence type="ECO:0000259" key="4">
    <source>
        <dbReference type="Pfam" id="PF00155"/>
    </source>
</evidence>
<dbReference type="Proteomes" id="UP000249451">
    <property type="component" value="Unassembled WGS sequence"/>
</dbReference>
<reference evidence="5 6" key="1">
    <citation type="submission" date="2017-11" db="EMBL/GenBank/DDBJ databases">
        <title>Infants hospitalized years apart are colonized by the same room-sourced microbial strains.</title>
        <authorList>
            <person name="Brooks B."/>
            <person name="Olm M.R."/>
            <person name="Firek B.A."/>
            <person name="Baker R."/>
            <person name="Thomas B.C."/>
            <person name="Morowitz M.J."/>
            <person name="Banfield J.F."/>
        </authorList>
    </citation>
    <scope>NUCLEOTIDE SEQUENCE [LARGE SCALE GENOMIC DNA]</scope>
    <source>
        <strain evidence="5">S2_012_000_R3_87</strain>
    </source>
</reference>
<keyword evidence="1 5" id="KW-0032">Aminotransferase</keyword>
<dbReference type="AlphaFoldDB" id="A0A2W5CSD1"/>
<dbReference type="InterPro" id="IPR004839">
    <property type="entry name" value="Aminotransferase_I/II_large"/>
</dbReference>
<evidence type="ECO:0000256" key="2">
    <source>
        <dbReference type="ARBA" id="ARBA00022679"/>
    </source>
</evidence>
<evidence type="ECO:0000313" key="6">
    <source>
        <dbReference type="Proteomes" id="UP000249451"/>
    </source>
</evidence>
<name>A0A2W5CSD1_9CORY</name>
<dbReference type="Gene3D" id="3.40.640.10">
    <property type="entry name" value="Type I PLP-dependent aspartate aminotransferase-like (Major domain)"/>
    <property type="match status" value="1"/>
</dbReference>
<dbReference type="PANTHER" id="PTHR43643">
    <property type="entry name" value="HISTIDINOL-PHOSPHATE AMINOTRANSFERASE 2"/>
    <property type="match status" value="1"/>
</dbReference>
<keyword evidence="2 5" id="KW-0808">Transferase</keyword>
<dbReference type="EMBL" id="QFNY01000344">
    <property type="protein sequence ID" value="PZO97935.1"/>
    <property type="molecule type" value="Genomic_DNA"/>
</dbReference>
<dbReference type="InterPro" id="IPR050106">
    <property type="entry name" value="HistidinolP_aminotransfase"/>
</dbReference>
<organism evidence="5 6">
    <name type="scientific">Corynebacterium urealyticum</name>
    <dbReference type="NCBI Taxonomy" id="43771"/>
    <lineage>
        <taxon>Bacteria</taxon>
        <taxon>Bacillati</taxon>
        <taxon>Actinomycetota</taxon>
        <taxon>Actinomycetes</taxon>
        <taxon>Mycobacteriales</taxon>
        <taxon>Corynebacteriaceae</taxon>
        <taxon>Corynebacterium</taxon>
    </lineage>
</organism>
<comment type="caution">
    <text evidence="5">The sequence shown here is derived from an EMBL/GenBank/DDBJ whole genome shotgun (WGS) entry which is preliminary data.</text>
</comment>
<dbReference type="InterPro" id="IPR015421">
    <property type="entry name" value="PyrdxlP-dep_Trfase_major"/>
</dbReference>
<feature type="non-terminal residue" evidence="5">
    <location>
        <position position="117"/>
    </location>
</feature>
<evidence type="ECO:0000313" key="5">
    <source>
        <dbReference type="EMBL" id="PZO97935.1"/>
    </source>
</evidence>
<proteinExistence type="predicted"/>
<dbReference type="InterPro" id="IPR015422">
    <property type="entry name" value="PyrdxlP-dep_Trfase_small"/>
</dbReference>
<keyword evidence="3" id="KW-0663">Pyridoxal phosphate</keyword>
<dbReference type="GO" id="GO:0030170">
    <property type="term" value="F:pyridoxal phosphate binding"/>
    <property type="evidence" value="ECO:0007669"/>
    <property type="project" value="InterPro"/>
</dbReference>